<keyword evidence="2" id="KW-1185">Reference proteome</keyword>
<gene>
    <name evidence="1" type="ORF">JTE90_008014</name>
</gene>
<comment type="caution">
    <text evidence="1">The sequence shown here is derived from an EMBL/GenBank/DDBJ whole genome shotgun (WGS) entry which is preliminary data.</text>
</comment>
<reference evidence="1 2" key="1">
    <citation type="journal article" date="2022" name="Nat. Ecol. Evol.">
        <title>A masculinizing supergene underlies an exaggerated male reproductive morph in a spider.</title>
        <authorList>
            <person name="Hendrickx F."/>
            <person name="De Corte Z."/>
            <person name="Sonet G."/>
            <person name="Van Belleghem S.M."/>
            <person name="Kostlbacher S."/>
            <person name="Vangestel C."/>
        </authorList>
    </citation>
    <scope>NUCLEOTIDE SEQUENCE [LARGE SCALE GENOMIC DNA]</scope>
    <source>
        <strain evidence="1">W744_W776</strain>
    </source>
</reference>
<dbReference type="EMBL" id="JAFNEN010000238">
    <property type="protein sequence ID" value="KAG8188447.1"/>
    <property type="molecule type" value="Genomic_DNA"/>
</dbReference>
<evidence type="ECO:0000313" key="2">
    <source>
        <dbReference type="Proteomes" id="UP000827092"/>
    </source>
</evidence>
<evidence type="ECO:0000313" key="1">
    <source>
        <dbReference type="EMBL" id="KAG8188447.1"/>
    </source>
</evidence>
<organism evidence="1 2">
    <name type="scientific">Oedothorax gibbosus</name>
    <dbReference type="NCBI Taxonomy" id="931172"/>
    <lineage>
        <taxon>Eukaryota</taxon>
        <taxon>Metazoa</taxon>
        <taxon>Ecdysozoa</taxon>
        <taxon>Arthropoda</taxon>
        <taxon>Chelicerata</taxon>
        <taxon>Arachnida</taxon>
        <taxon>Araneae</taxon>
        <taxon>Araneomorphae</taxon>
        <taxon>Entelegynae</taxon>
        <taxon>Araneoidea</taxon>
        <taxon>Linyphiidae</taxon>
        <taxon>Erigoninae</taxon>
        <taxon>Oedothorax</taxon>
    </lineage>
</organism>
<proteinExistence type="predicted"/>
<dbReference type="AlphaFoldDB" id="A0AAV6UX99"/>
<sequence length="134" mass="15610">MLVLQRETEQAVEKNRLFSSYKEERVLKILLIELNSPHSMARKGRYWCDGEEMILPPTLQSQEDAAIAFPQSQDRSVGSLFWSRLGRWTCVDLVFLSRIAEEEIRRGPMVVRHDWPVSRLPDSSARVRLAGKRR</sequence>
<accession>A0AAV6UX99</accession>
<name>A0AAV6UX99_9ARAC</name>
<dbReference type="Proteomes" id="UP000827092">
    <property type="component" value="Unassembled WGS sequence"/>
</dbReference>
<protein>
    <submittedName>
        <fullName evidence="1">Uncharacterized protein</fullName>
    </submittedName>
</protein>